<dbReference type="AlphaFoldDB" id="A0AAP2D578"/>
<organism evidence="2 3">
    <name type="scientific">Dawidia soli</name>
    <dbReference type="NCBI Taxonomy" id="2782352"/>
    <lineage>
        <taxon>Bacteria</taxon>
        <taxon>Pseudomonadati</taxon>
        <taxon>Bacteroidota</taxon>
        <taxon>Cytophagia</taxon>
        <taxon>Cytophagales</taxon>
        <taxon>Chryseotaleaceae</taxon>
        <taxon>Dawidia</taxon>
    </lineage>
</organism>
<keyword evidence="3" id="KW-1185">Reference proteome</keyword>
<name>A0AAP2D578_9BACT</name>
<protein>
    <submittedName>
        <fullName evidence="2">RimK/LysX family protein</fullName>
    </submittedName>
</protein>
<dbReference type="InterPro" id="IPR021109">
    <property type="entry name" value="Peptidase_aspartic_dom_sf"/>
</dbReference>
<gene>
    <name evidence="2" type="ORF">KK078_03145</name>
</gene>
<evidence type="ECO:0000259" key="1">
    <source>
        <dbReference type="Pfam" id="PF05618"/>
    </source>
</evidence>
<dbReference type="Pfam" id="PF05618">
    <property type="entry name" value="Zn_protease"/>
    <property type="match status" value="1"/>
</dbReference>
<comment type="caution">
    <text evidence="2">The sequence shown here is derived from an EMBL/GenBank/DDBJ whole genome shotgun (WGS) entry which is preliminary data.</text>
</comment>
<reference evidence="2 3" key="1">
    <citation type="submission" date="2021-05" db="EMBL/GenBank/DDBJ databases">
        <title>A Polyphasic approach of four new species of the genus Ohtaekwangia: Ohtaekwangia histidinii sp. nov., Ohtaekwangia cretensis sp. nov., Ohtaekwangia indiensis sp. nov., Ohtaekwangia reichenbachii sp. nov. from diverse environment.</title>
        <authorList>
            <person name="Octaviana S."/>
        </authorList>
    </citation>
    <scope>NUCLEOTIDE SEQUENCE [LARGE SCALE GENOMIC DNA]</scope>
    <source>
        <strain evidence="2 3">PWU37</strain>
    </source>
</reference>
<dbReference type="Proteomes" id="UP001319180">
    <property type="component" value="Unassembled WGS sequence"/>
</dbReference>
<evidence type="ECO:0000313" key="3">
    <source>
        <dbReference type="Proteomes" id="UP001319180"/>
    </source>
</evidence>
<evidence type="ECO:0000313" key="2">
    <source>
        <dbReference type="EMBL" id="MBT1685533.1"/>
    </source>
</evidence>
<dbReference type="EMBL" id="JAHESC010000003">
    <property type="protein sequence ID" value="MBT1685533.1"/>
    <property type="molecule type" value="Genomic_DNA"/>
</dbReference>
<dbReference type="Gene3D" id="2.40.70.10">
    <property type="entry name" value="Acid Proteases"/>
    <property type="match status" value="1"/>
</dbReference>
<dbReference type="PANTHER" id="PTHR38037:SF2">
    <property type="entry name" value="ATP-DEPENDENT ZINC PROTEASE DOMAIN-CONTAINING PROTEIN-RELATED"/>
    <property type="match status" value="1"/>
</dbReference>
<dbReference type="SUPFAM" id="SSF50630">
    <property type="entry name" value="Acid proteases"/>
    <property type="match status" value="1"/>
</dbReference>
<proteinExistence type="predicted"/>
<sequence>MKILGRYDRVDLPLLGLTNIHAKIDTGAYTSCLHCHQARVVDGRLEFILLDEEHPEFTGMKFSMADFEERDIKNSFGDLERRFVIVTTLKIFNEEITTEFSLSNRGSLKFPILIGRKILRDRFLIDVKQKNVSYREKRRLQRALKQKKND</sequence>
<dbReference type="RefSeq" id="WP_254088784.1">
    <property type="nucleotide sequence ID" value="NZ_JAHESC010000003.1"/>
</dbReference>
<accession>A0AAP2D578</accession>
<dbReference type="InterPro" id="IPR008503">
    <property type="entry name" value="Asp_endopeptidase"/>
</dbReference>
<dbReference type="PANTHER" id="PTHR38037">
    <property type="entry name" value="ZN_PROTEASE DOMAIN-CONTAINING PROTEIN"/>
    <property type="match status" value="1"/>
</dbReference>
<feature type="domain" description="Retropepsin-like aspartic endopeptidase" evidence="1">
    <location>
        <begin position="3"/>
        <end position="135"/>
    </location>
</feature>